<dbReference type="EMBL" id="PGOL01002722">
    <property type="protein sequence ID" value="PKI45433.1"/>
    <property type="molecule type" value="Genomic_DNA"/>
</dbReference>
<gene>
    <name evidence="1" type="ORF">CRG98_034238</name>
</gene>
<name>A0A2I0INZ7_PUNGR</name>
<dbReference type="GeneID" id="116204833"/>
<dbReference type="Proteomes" id="UP000233551">
    <property type="component" value="Unassembled WGS sequence"/>
</dbReference>
<organism evidence="1 2">
    <name type="scientific">Punica granatum</name>
    <name type="common">Pomegranate</name>
    <dbReference type="NCBI Taxonomy" id="22663"/>
    <lineage>
        <taxon>Eukaryota</taxon>
        <taxon>Viridiplantae</taxon>
        <taxon>Streptophyta</taxon>
        <taxon>Embryophyta</taxon>
        <taxon>Tracheophyta</taxon>
        <taxon>Spermatophyta</taxon>
        <taxon>Magnoliopsida</taxon>
        <taxon>eudicotyledons</taxon>
        <taxon>Gunneridae</taxon>
        <taxon>Pentapetalae</taxon>
        <taxon>rosids</taxon>
        <taxon>malvids</taxon>
        <taxon>Myrtales</taxon>
        <taxon>Lythraceae</taxon>
        <taxon>Punica</taxon>
    </lineage>
</organism>
<dbReference type="OrthoDB" id="672903at2759"/>
<protein>
    <submittedName>
        <fullName evidence="1">Uncharacterized protein</fullName>
    </submittedName>
</protein>
<dbReference type="PANTHER" id="PTHR35459:SF2">
    <property type="entry name" value="T1N6.14 PROTEIN"/>
    <property type="match status" value="1"/>
</dbReference>
<dbReference type="AlphaFoldDB" id="A0A2I0INZ7"/>
<sequence length="194" mass="21804">MSMVKEPSQQQRVSKDPCPPPPTETHPNSRKRPLDSSSSAATTTNSNNVSRIRSSNNYFKMRSLLKDLRPHFIEVLRTPDFRNCKAAQEIREKLKLLMDLYMLMIKEPSSTAKLNNSPQQVAPGQHPSNHPAANLSETKPIERQHQPEIDSRGTYIIGGSGSGWNFITFPGQKPVYCGMTKESFRAAQVKLQGR</sequence>
<accession>A0A2I0INZ7</accession>
<proteinExistence type="predicted"/>
<keyword evidence="2" id="KW-1185">Reference proteome</keyword>
<reference evidence="1 2" key="1">
    <citation type="submission" date="2017-11" db="EMBL/GenBank/DDBJ databases">
        <title>De-novo sequencing of pomegranate (Punica granatum L.) genome.</title>
        <authorList>
            <person name="Akparov Z."/>
            <person name="Amiraslanov A."/>
            <person name="Hajiyeva S."/>
            <person name="Abbasov M."/>
            <person name="Kaur K."/>
            <person name="Hamwieh A."/>
            <person name="Solovyev V."/>
            <person name="Salamov A."/>
            <person name="Braich B."/>
            <person name="Kosarev P."/>
            <person name="Mahmoud A."/>
            <person name="Hajiyev E."/>
            <person name="Babayeva S."/>
            <person name="Izzatullayeva V."/>
            <person name="Mammadov A."/>
            <person name="Mammadov A."/>
            <person name="Sharifova S."/>
            <person name="Ojaghi J."/>
            <person name="Eynullazada K."/>
            <person name="Bayramov B."/>
            <person name="Abdulazimova A."/>
            <person name="Shahmuradov I."/>
        </authorList>
    </citation>
    <scope>NUCLEOTIDE SEQUENCE [LARGE SCALE GENOMIC DNA]</scope>
    <source>
        <strain evidence="2">cv. AG2017</strain>
        <tissue evidence="1">Leaf</tissue>
    </source>
</reference>
<dbReference type="STRING" id="22663.A0A2I0INZ7"/>
<dbReference type="PANTHER" id="PTHR35459">
    <property type="entry name" value="T1N6.14 PROTEIN"/>
    <property type="match status" value="1"/>
</dbReference>
<evidence type="ECO:0000313" key="1">
    <source>
        <dbReference type="EMBL" id="PKI45433.1"/>
    </source>
</evidence>
<evidence type="ECO:0000313" key="2">
    <source>
        <dbReference type="Proteomes" id="UP000233551"/>
    </source>
</evidence>
<comment type="caution">
    <text evidence="1">The sequence shown here is derived from an EMBL/GenBank/DDBJ whole genome shotgun (WGS) entry which is preliminary data.</text>
</comment>